<evidence type="ECO:0000256" key="4">
    <source>
        <dbReference type="ARBA" id="ARBA00022487"/>
    </source>
</evidence>
<evidence type="ECO:0000256" key="5">
    <source>
        <dbReference type="ARBA" id="ARBA00022801"/>
    </source>
</evidence>
<evidence type="ECO:0000313" key="11">
    <source>
        <dbReference type="EMBL" id="EFJ01702.1"/>
    </source>
</evidence>
<accession>D8PQI7</accession>
<keyword evidence="12" id="KW-1185">Reference proteome</keyword>
<keyword evidence="4" id="KW-0719">Serine esterase</keyword>
<dbReference type="GO" id="GO:0052689">
    <property type="term" value="F:carboxylic ester hydrolase activity"/>
    <property type="evidence" value="ECO:0007669"/>
    <property type="project" value="UniProtKB-KW"/>
</dbReference>
<keyword evidence="5" id="KW-0378">Hydrolase</keyword>
<dbReference type="VEuPathDB" id="FungiDB:SCHCODRAFT_02622322"/>
<dbReference type="InterPro" id="IPR003140">
    <property type="entry name" value="PLipase/COase/thioEstase"/>
</dbReference>
<dbReference type="HOGENOM" id="CLU_049413_3_5_1"/>
<dbReference type="SUPFAM" id="SSF53474">
    <property type="entry name" value="alpha/beta-Hydrolases"/>
    <property type="match status" value="1"/>
</dbReference>
<dbReference type="GO" id="GO:0008474">
    <property type="term" value="F:palmitoyl-(protein) hydrolase activity"/>
    <property type="evidence" value="ECO:0007669"/>
    <property type="project" value="UniProtKB-EC"/>
</dbReference>
<dbReference type="AlphaFoldDB" id="D8PQI7"/>
<evidence type="ECO:0000256" key="1">
    <source>
        <dbReference type="ARBA" id="ARBA00006499"/>
    </source>
</evidence>
<evidence type="ECO:0000256" key="6">
    <source>
        <dbReference type="ARBA" id="ARBA00022832"/>
    </source>
</evidence>
<dbReference type="FunCoup" id="D8PQI7">
    <property type="interactions" value="368"/>
</dbReference>
<dbReference type="EC" id="3.1.2.22" evidence="2"/>
<dbReference type="eggNOG" id="KOG2112">
    <property type="taxonomic scope" value="Eukaryota"/>
</dbReference>
<dbReference type="EMBL" id="GL377302">
    <property type="protein sequence ID" value="EFJ01702.1"/>
    <property type="molecule type" value="Genomic_DNA"/>
</dbReference>
<dbReference type="Pfam" id="PF02230">
    <property type="entry name" value="Abhydrolase_2"/>
    <property type="match status" value="1"/>
</dbReference>
<evidence type="ECO:0000256" key="3">
    <source>
        <dbReference type="ARBA" id="ARBA00014923"/>
    </source>
</evidence>
<organism evidence="12">
    <name type="scientific">Schizophyllum commune (strain H4-8 / FGSC 9210)</name>
    <name type="common">Split gill fungus</name>
    <dbReference type="NCBI Taxonomy" id="578458"/>
    <lineage>
        <taxon>Eukaryota</taxon>
        <taxon>Fungi</taxon>
        <taxon>Dikarya</taxon>
        <taxon>Basidiomycota</taxon>
        <taxon>Agaricomycotina</taxon>
        <taxon>Agaricomycetes</taxon>
        <taxon>Agaricomycetidae</taxon>
        <taxon>Agaricales</taxon>
        <taxon>Schizophyllaceae</taxon>
        <taxon>Schizophyllum</taxon>
    </lineage>
</organism>
<dbReference type="InParanoid" id="D8PQI7"/>
<dbReference type="GeneID" id="9586067"/>
<gene>
    <name evidence="11" type="ORF">SCHCODRAFT_63250</name>
</gene>
<dbReference type="PANTHER" id="PTHR10655">
    <property type="entry name" value="LYSOPHOSPHOLIPASE-RELATED"/>
    <property type="match status" value="1"/>
</dbReference>
<evidence type="ECO:0000313" key="12">
    <source>
        <dbReference type="Proteomes" id="UP000007431"/>
    </source>
</evidence>
<dbReference type="STRING" id="578458.D8PQI7"/>
<evidence type="ECO:0000256" key="2">
    <source>
        <dbReference type="ARBA" id="ARBA00012423"/>
    </source>
</evidence>
<dbReference type="InterPro" id="IPR050565">
    <property type="entry name" value="LYPA1-2/EST-like"/>
</dbReference>
<dbReference type="KEGG" id="scm:SCHCO_02622322"/>
<dbReference type="OMA" id="WYDILAM"/>
<evidence type="ECO:0000256" key="7">
    <source>
        <dbReference type="ARBA" id="ARBA00029392"/>
    </source>
</evidence>
<feature type="domain" description="Phospholipase/carboxylesterase/thioesterase" evidence="10">
    <location>
        <begin position="10"/>
        <end position="229"/>
    </location>
</feature>
<evidence type="ECO:0000256" key="9">
    <source>
        <dbReference type="ARBA" id="ARBA00047337"/>
    </source>
</evidence>
<proteinExistence type="inferred from homology"/>
<reference evidence="11 12" key="1">
    <citation type="journal article" date="2010" name="Nat. Biotechnol.">
        <title>Genome sequence of the model mushroom Schizophyllum commune.</title>
        <authorList>
            <person name="Ohm R.A."/>
            <person name="de Jong J.F."/>
            <person name="Lugones L.G."/>
            <person name="Aerts A."/>
            <person name="Kothe E."/>
            <person name="Stajich J.E."/>
            <person name="de Vries R.P."/>
            <person name="Record E."/>
            <person name="Levasseur A."/>
            <person name="Baker S.E."/>
            <person name="Bartholomew K.A."/>
            <person name="Coutinho P.M."/>
            <person name="Erdmann S."/>
            <person name="Fowler T.J."/>
            <person name="Gathman A.C."/>
            <person name="Lombard V."/>
            <person name="Henrissat B."/>
            <person name="Knabe N."/>
            <person name="Kuees U."/>
            <person name="Lilly W.W."/>
            <person name="Lindquist E."/>
            <person name="Lucas S."/>
            <person name="Magnuson J.K."/>
            <person name="Piumi F."/>
            <person name="Raudaskoski M."/>
            <person name="Salamov A."/>
            <person name="Schmutz J."/>
            <person name="Schwarze F.W.M.R."/>
            <person name="vanKuyk P.A."/>
            <person name="Horton J.S."/>
            <person name="Grigoriev I.V."/>
            <person name="Woesten H.A.B."/>
        </authorList>
    </citation>
    <scope>NUCLEOTIDE SEQUENCE [LARGE SCALE GENOMIC DNA]</scope>
    <source>
        <strain evidence="12">H4-8 / FGSC 9210</strain>
    </source>
</reference>
<evidence type="ECO:0000256" key="8">
    <source>
        <dbReference type="ARBA" id="ARBA00031195"/>
    </source>
</evidence>
<sequence>MAYLAPLKTLVVNATAKHTATVLFVHGLGDSGYGWEPVAQMLGREKSLAHVKWILPHAPEQPVSANGGMVMPSWFDIRSFSLNSDEDEPGMLRTTHLLNQLITAEVDSGIPPANIVLGGFSQGGAMTLLTGLTTERKLAGLAVLSGWLPLAGKVKAMVSDHARKVPIFWGHGTEDPIVRFENCQRSVAFLKSELKIAEGPDGLSLNVYPSMQHATCNQELIALKAWLERVLPAPQA</sequence>
<dbReference type="PANTHER" id="PTHR10655:SF17">
    <property type="entry name" value="LYSOPHOSPHOLIPASE-LIKE PROTEIN 1"/>
    <property type="match status" value="1"/>
</dbReference>
<dbReference type="OrthoDB" id="2418081at2759"/>
<dbReference type="GO" id="GO:0005737">
    <property type="term" value="C:cytoplasm"/>
    <property type="evidence" value="ECO:0007669"/>
    <property type="project" value="TreeGrafter"/>
</dbReference>
<dbReference type="Gene3D" id="3.40.50.1820">
    <property type="entry name" value="alpha/beta hydrolase"/>
    <property type="match status" value="1"/>
</dbReference>
<dbReference type="Proteomes" id="UP000007431">
    <property type="component" value="Unassembled WGS sequence"/>
</dbReference>
<name>D8PQI7_SCHCM</name>
<comment type="function">
    <text evidence="7">Hydrolyzes fatty acids from S-acylated cysteine residues in proteins with a strong preference for palmitoylated G-alpha proteins over other acyl substrates. Mediates the deacylation of G-alpha proteins such as GPA1 in vivo, but has weak or no activity toward palmitoylated Ras proteins. Has weak lysophospholipase activity in vitro; however such activity may not exist in vivo.</text>
</comment>
<dbReference type="InterPro" id="IPR029058">
    <property type="entry name" value="AB_hydrolase_fold"/>
</dbReference>
<comment type="similarity">
    <text evidence="1">Belongs to the AB hydrolase superfamily. AB hydrolase 2 family.</text>
</comment>
<comment type="catalytic activity">
    <reaction evidence="9">
        <text>S-hexadecanoyl-L-cysteinyl-[protein] + H2O = L-cysteinyl-[protein] + hexadecanoate + H(+)</text>
        <dbReference type="Rhea" id="RHEA:19233"/>
        <dbReference type="Rhea" id="RHEA-COMP:10131"/>
        <dbReference type="Rhea" id="RHEA-COMP:11032"/>
        <dbReference type="ChEBI" id="CHEBI:7896"/>
        <dbReference type="ChEBI" id="CHEBI:15377"/>
        <dbReference type="ChEBI" id="CHEBI:15378"/>
        <dbReference type="ChEBI" id="CHEBI:29950"/>
        <dbReference type="ChEBI" id="CHEBI:74151"/>
        <dbReference type="EC" id="3.1.2.22"/>
    </reaction>
</comment>
<dbReference type="GO" id="GO:0006631">
    <property type="term" value="P:fatty acid metabolic process"/>
    <property type="evidence" value="ECO:0007669"/>
    <property type="project" value="UniProtKB-KW"/>
</dbReference>
<keyword evidence="6" id="KW-0276">Fatty acid metabolism</keyword>
<protein>
    <recommendedName>
        <fullName evidence="3">Acyl-protein thioesterase 1</fullName>
        <ecNumber evidence="2">3.1.2.22</ecNumber>
    </recommendedName>
    <alternativeName>
        <fullName evidence="8">Palmitoyl-protein hydrolase</fullName>
    </alternativeName>
</protein>
<evidence type="ECO:0000259" key="10">
    <source>
        <dbReference type="Pfam" id="PF02230"/>
    </source>
</evidence>
<keyword evidence="6" id="KW-0443">Lipid metabolism</keyword>